<sequence length="73" mass="8150">MRYWVPADGATTSVKRSTLCSSLTSRYAPSTQKVGGAVGVLPAHRPPRMSEFVFWTMQFHSFHSAEEMRALFG</sequence>
<proteinExistence type="predicted"/>
<dbReference type="EMBL" id="JARK01000066">
    <property type="protein sequence ID" value="EYC44269.1"/>
    <property type="molecule type" value="Genomic_DNA"/>
</dbReference>
<dbReference type="AlphaFoldDB" id="A0A016WWR3"/>
<dbReference type="Proteomes" id="UP000024635">
    <property type="component" value="Unassembled WGS sequence"/>
</dbReference>
<keyword evidence="2" id="KW-1185">Reference proteome</keyword>
<accession>A0A016WWR3</accession>
<comment type="caution">
    <text evidence="1">The sequence shown here is derived from an EMBL/GenBank/DDBJ whole genome shotgun (WGS) entry which is preliminary data.</text>
</comment>
<evidence type="ECO:0000313" key="1">
    <source>
        <dbReference type="EMBL" id="EYC44269.1"/>
    </source>
</evidence>
<name>A0A016WWR3_9BILA</name>
<evidence type="ECO:0000313" key="2">
    <source>
        <dbReference type="Proteomes" id="UP000024635"/>
    </source>
</evidence>
<gene>
    <name evidence="1" type="primary">Acey_s0466.g1963</name>
    <name evidence="1" type="ORF">Y032_0466g1963</name>
</gene>
<organism evidence="1 2">
    <name type="scientific">Ancylostoma ceylanicum</name>
    <dbReference type="NCBI Taxonomy" id="53326"/>
    <lineage>
        <taxon>Eukaryota</taxon>
        <taxon>Metazoa</taxon>
        <taxon>Ecdysozoa</taxon>
        <taxon>Nematoda</taxon>
        <taxon>Chromadorea</taxon>
        <taxon>Rhabditida</taxon>
        <taxon>Rhabditina</taxon>
        <taxon>Rhabditomorpha</taxon>
        <taxon>Strongyloidea</taxon>
        <taxon>Ancylostomatidae</taxon>
        <taxon>Ancylostomatinae</taxon>
        <taxon>Ancylostoma</taxon>
    </lineage>
</organism>
<protein>
    <submittedName>
        <fullName evidence="1">Uncharacterized protein</fullName>
    </submittedName>
</protein>
<reference evidence="2" key="1">
    <citation type="journal article" date="2015" name="Nat. Genet.">
        <title>The genome and transcriptome of the zoonotic hookworm Ancylostoma ceylanicum identify infection-specific gene families.</title>
        <authorList>
            <person name="Schwarz E.M."/>
            <person name="Hu Y."/>
            <person name="Antoshechkin I."/>
            <person name="Miller M.M."/>
            <person name="Sternberg P.W."/>
            <person name="Aroian R.V."/>
        </authorList>
    </citation>
    <scope>NUCLEOTIDE SEQUENCE</scope>
    <source>
        <strain evidence="2">HY135</strain>
    </source>
</reference>